<evidence type="ECO:0000256" key="6">
    <source>
        <dbReference type="SAM" id="SignalP"/>
    </source>
</evidence>
<gene>
    <name evidence="7" type="ORF">PT974_03511</name>
</gene>
<organism evidence="7 8">
    <name type="scientific">Cladobotryum mycophilum</name>
    <dbReference type="NCBI Taxonomy" id="491253"/>
    <lineage>
        <taxon>Eukaryota</taxon>
        <taxon>Fungi</taxon>
        <taxon>Dikarya</taxon>
        <taxon>Ascomycota</taxon>
        <taxon>Pezizomycotina</taxon>
        <taxon>Sordariomycetes</taxon>
        <taxon>Hypocreomycetidae</taxon>
        <taxon>Hypocreales</taxon>
        <taxon>Hypocreaceae</taxon>
        <taxon>Cladobotryum</taxon>
    </lineage>
</organism>
<dbReference type="PANTHER" id="PTHR11802">
    <property type="entry name" value="SERINE PROTEASE FAMILY S10 SERINE CARBOXYPEPTIDASE"/>
    <property type="match status" value="1"/>
</dbReference>
<dbReference type="InterPro" id="IPR001563">
    <property type="entry name" value="Peptidase_S10"/>
</dbReference>
<proteinExistence type="inferred from homology"/>
<dbReference type="PRINTS" id="PR00724">
    <property type="entry name" value="CRBOXYPTASEC"/>
</dbReference>
<dbReference type="GO" id="GO:0004180">
    <property type="term" value="F:carboxypeptidase activity"/>
    <property type="evidence" value="ECO:0007669"/>
    <property type="project" value="UniProtKB-KW"/>
</dbReference>
<comment type="caution">
    <text evidence="7">The sequence shown here is derived from an EMBL/GenBank/DDBJ whole genome shotgun (WGS) entry which is preliminary data.</text>
</comment>
<evidence type="ECO:0000313" key="8">
    <source>
        <dbReference type="Proteomes" id="UP001338125"/>
    </source>
</evidence>
<evidence type="ECO:0000313" key="7">
    <source>
        <dbReference type="EMBL" id="KAK5995117.1"/>
    </source>
</evidence>
<evidence type="ECO:0000256" key="3">
    <source>
        <dbReference type="ARBA" id="ARBA00022670"/>
    </source>
</evidence>
<dbReference type="InterPro" id="IPR029058">
    <property type="entry name" value="AB_hydrolase_fold"/>
</dbReference>
<dbReference type="PANTHER" id="PTHR11802:SF404">
    <property type="entry name" value="CARBOXYPEPTIDASE"/>
    <property type="match status" value="1"/>
</dbReference>
<evidence type="ECO:0000256" key="1">
    <source>
        <dbReference type="ARBA" id="ARBA00009431"/>
    </source>
</evidence>
<keyword evidence="5" id="KW-0325">Glycoprotein</keyword>
<feature type="chain" id="PRO_5046891805" evidence="6">
    <location>
        <begin position="16"/>
        <end position="656"/>
    </location>
</feature>
<dbReference type="Pfam" id="PF00450">
    <property type="entry name" value="Peptidase_S10"/>
    <property type="match status" value="1"/>
</dbReference>
<keyword evidence="6" id="KW-0732">Signal</keyword>
<evidence type="ECO:0000256" key="5">
    <source>
        <dbReference type="ARBA" id="ARBA00023180"/>
    </source>
</evidence>
<dbReference type="Gene3D" id="3.40.50.1820">
    <property type="entry name" value="alpha/beta hydrolase"/>
    <property type="match status" value="1"/>
</dbReference>
<evidence type="ECO:0000256" key="2">
    <source>
        <dbReference type="ARBA" id="ARBA00022645"/>
    </source>
</evidence>
<keyword evidence="3" id="KW-0645">Protease</keyword>
<dbReference type="EMBL" id="JAVFKD010000004">
    <property type="protein sequence ID" value="KAK5995117.1"/>
    <property type="molecule type" value="Genomic_DNA"/>
</dbReference>
<dbReference type="Proteomes" id="UP001338125">
    <property type="component" value="Unassembled WGS sequence"/>
</dbReference>
<keyword evidence="4" id="KW-0378">Hydrolase</keyword>
<keyword evidence="8" id="KW-1185">Reference proteome</keyword>
<protein>
    <submittedName>
        <fullName evidence="7">Serine carboxypeptidase A</fullName>
    </submittedName>
</protein>
<name>A0ABR0ST44_9HYPO</name>
<accession>A0ABR0ST44</accession>
<comment type="similarity">
    <text evidence="1">Belongs to the peptidase S10 family.</text>
</comment>
<reference evidence="7 8" key="1">
    <citation type="submission" date="2024-01" db="EMBL/GenBank/DDBJ databases">
        <title>Complete genome of Cladobotryum mycophilum ATHUM6906.</title>
        <authorList>
            <person name="Christinaki A.C."/>
            <person name="Myridakis A.I."/>
            <person name="Kouvelis V.N."/>
        </authorList>
    </citation>
    <scope>NUCLEOTIDE SEQUENCE [LARGE SCALE GENOMIC DNA]</scope>
    <source>
        <strain evidence="7 8">ATHUM6906</strain>
    </source>
</reference>
<evidence type="ECO:0000256" key="4">
    <source>
        <dbReference type="ARBA" id="ARBA00022801"/>
    </source>
</evidence>
<dbReference type="SUPFAM" id="SSF53474">
    <property type="entry name" value="alpha/beta-Hydrolases"/>
    <property type="match status" value="1"/>
</dbReference>
<sequence length="656" mass="71387">MNLRLLLFFASSSLAQFVHQDAAARNLTVIKSPGSSNVTISFKEPQGACRTAFDSQKQYTGWVNVPGEFPTNLFFWFFEARQRTDSLTVWLNGGPGSSSMFGLFDGNGPCEIIEKGLDEYDTVAREWGWDRASNMLFIDQPNQVGFSYDVPTNGTVLLDGTIEYPPVPYDESLPSWAQYNGTFSSPNANNTANTTAIAAMATWHMIQGFMSAFPQYQPSQDSPVGVNLFLESYGGRYGPVFAETWEGQNGKRLTGDLDRDSTLEIRLTSLGIINGCVDTKIQAPQTIRFAIDNTYGYHMLSQNEAKEFLTKLEQRGGCMDLLNQCEKFAAVNDPLGRGNNAAVNDICNKADYVCAEIANAFEASGRSSYDIASPSANPTPSQLMMEYLNWLPLQRAIGTPVNFTMSSNNVFTEFYQTGDISRDGNVLRLAALLNKGIRVGMIYGDRDYICNWFGGEQVSLAVAKAAGRDYRTKFPAAGYAPIVVNGSYVGGVVRQYGNLSFSRVYQAGHSVAWYQPETAFQLFARIMTGKSVSTGDAVDLATYNTTGPANATMTAQLPPDPKPTCYVRAFGDTCDQHAIDLANSGEGVVINGVLYNSSQEWPLATKTGATSAASPTKTMTGVYSATSSPKSEGSLPGRGLAIWGVVAIVLECVWLM</sequence>
<keyword evidence="2 7" id="KW-0121">Carboxypeptidase</keyword>
<feature type="signal peptide" evidence="6">
    <location>
        <begin position="1"/>
        <end position="15"/>
    </location>
</feature>